<reference evidence="8 9" key="1">
    <citation type="submission" date="2024-09" db="EMBL/GenBank/DDBJ databases">
        <title>Chromosome-scale assembly of Riccia sorocarpa.</title>
        <authorList>
            <person name="Paukszto L."/>
        </authorList>
    </citation>
    <scope>NUCLEOTIDE SEQUENCE [LARGE SCALE GENOMIC DNA]</scope>
    <source>
        <strain evidence="8">LP-2024</strain>
        <tissue evidence="8">Aerial parts of the thallus</tissue>
    </source>
</reference>
<dbReference type="InterPro" id="IPR027470">
    <property type="entry name" value="Cation_efflux_CTD"/>
</dbReference>
<proteinExistence type="predicted"/>
<keyword evidence="2" id="KW-0813">Transport</keyword>
<name>A0ABD3GEY9_9MARC</name>
<dbReference type="PANTHER" id="PTHR43840">
    <property type="entry name" value="MITOCHONDRIAL METAL TRANSPORTER 1-RELATED"/>
    <property type="match status" value="1"/>
</dbReference>
<evidence type="ECO:0000313" key="9">
    <source>
        <dbReference type="Proteomes" id="UP001633002"/>
    </source>
</evidence>
<organism evidence="8 9">
    <name type="scientific">Riccia sorocarpa</name>
    <dbReference type="NCBI Taxonomy" id="122646"/>
    <lineage>
        <taxon>Eukaryota</taxon>
        <taxon>Viridiplantae</taxon>
        <taxon>Streptophyta</taxon>
        <taxon>Embryophyta</taxon>
        <taxon>Marchantiophyta</taxon>
        <taxon>Marchantiopsida</taxon>
        <taxon>Marchantiidae</taxon>
        <taxon>Marchantiales</taxon>
        <taxon>Ricciaceae</taxon>
        <taxon>Riccia</taxon>
    </lineage>
</organism>
<evidence type="ECO:0000259" key="7">
    <source>
        <dbReference type="Pfam" id="PF16916"/>
    </source>
</evidence>
<evidence type="ECO:0000256" key="1">
    <source>
        <dbReference type="ARBA" id="ARBA00004141"/>
    </source>
</evidence>
<dbReference type="Pfam" id="PF16916">
    <property type="entry name" value="ZT_dimer"/>
    <property type="match status" value="1"/>
</dbReference>
<gene>
    <name evidence="8" type="ORF">R1sor_025687</name>
</gene>
<dbReference type="InterPro" id="IPR027469">
    <property type="entry name" value="Cation_efflux_TMD_sf"/>
</dbReference>
<dbReference type="SUPFAM" id="SSF160240">
    <property type="entry name" value="Cation efflux protein cytoplasmic domain-like"/>
    <property type="match status" value="1"/>
</dbReference>
<dbReference type="Proteomes" id="UP001633002">
    <property type="component" value="Unassembled WGS sequence"/>
</dbReference>
<comment type="caution">
    <text evidence="8">The sequence shown here is derived from an EMBL/GenBank/DDBJ whole genome shotgun (WGS) entry which is preliminary data.</text>
</comment>
<dbReference type="AlphaFoldDB" id="A0ABD3GEY9"/>
<feature type="transmembrane region" description="Helical" evidence="6">
    <location>
        <begin position="32"/>
        <end position="52"/>
    </location>
</feature>
<dbReference type="InterPro" id="IPR036837">
    <property type="entry name" value="Cation_efflux_CTD_sf"/>
</dbReference>
<evidence type="ECO:0000256" key="4">
    <source>
        <dbReference type="ARBA" id="ARBA00022989"/>
    </source>
</evidence>
<dbReference type="SUPFAM" id="SSF161111">
    <property type="entry name" value="Cation efflux protein transmembrane domain-like"/>
    <property type="match status" value="1"/>
</dbReference>
<evidence type="ECO:0000256" key="3">
    <source>
        <dbReference type="ARBA" id="ARBA00022692"/>
    </source>
</evidence>
<comment type="subcellular location">
    <subcellularLocation>
        <location evidence="1">Membrane</location>
        <topology evidence="1">Multi-pass membrane protein</topology>
    </subcellularLocation>
</comment>
<dbReference type="EMBL" id="JBJQOH010000008">
    <property type="protein sequence ID" value="KAL3675739.1"/>
    <property type="molecule type" value="Genomic_DNA"/>
</dbReference>
<evidence type="ECO:0000313" key="8">
    <source>
        <dbReference type="EMBL" id="KAL3675739.1"/>
    </source>
</evidence>
<dbReference type="PANTHER" id="PTHR43840:SF13">
    <property type="entry name" value="CATION EFFLUX PROTEIN CYTOPLASMIC DOMAIN-CONTAINING PROTEIN"/>
    <property type="match status" value="1"/>
</dbReference>
<feature type="domain" description="Cation efflux protein cytoplasmic" evidence="7">
    <location>
        <begin position="81"/>
        <end position="131"/>
    </location>
</feature>
<evidence type="ECO:0000256" key="2">
    <source>
        <dbReference type="ARBA" id="ARBA00022448"/>
    </source>
</evidence>
<keyword evidence="3 6" id="KW-0812">Transmembrane</keyword>
<keyword evidence="4 6" id="KW-1133">Transmembrane helix</keyword>
<evidence type="ECO:0000256" key="6">
    <source>
        <dbReference type="SAM" id="Phobius"/>
    </source>
</evidence>
<accession>A0ABD3GEY9</accession>
<dbReference type="GO" id="GO:0016020">
    <property type="term" value="C:membrane"/>
    <property type="evidence" value="ECO:0007669"/>
    <property type="project" value="UniProtKB-SubCell"/>
</dbReference>
<dbReference type="InterPro" id="IPR050291">
    <property type="entry name" value="CDF_Transporter"/>
</dbReference>
<sequence>MLTLQRASCVFHVQIRDDRGSSVAAALVAQAFYWWIDPVGAIFLALYTIINWGKTVLENAMSLVGQSAPPHLLQKLTYMAFNHHPAIQKIDTVRAYAFGTFYFVEVDIQLPEEMSLYEAHEIGESLQNKLEPLPEVETTHAPEHLSK</sequence>
<evidence type="ECO:0000256" key="5">
    <source>
        <dbReference type="ARBA" id="ARBA00023136"/>
    </source>
</evidence>
<keyword evidence="5 6" id="KW-0472">Membrane</keyword>
<dbReference type="Gene3D" id="3.30.70.1350">
    <property type="entry name" value="Cation efflux protein, cytoplasmic domain"/>
    <property type="match status" value="1"/>
</dbReference>
<keyword evidence="9" id="KW-1185">Reference proteome</keyword>
<protein>
    <recommendedName>
        <fullName evidence="7">Cation efflux protein cytoplasmic domain-containing protein</fullName>
    </recommendedName>
</protein>